<dbReference type="GeneID" id="7448490"/>
<feature type="region of interest" description="Disordered" evidence="1">
    <location>
        <begin position="119"/>
        <end position="164"/>
    </location>
</feature>
<reference evidence="2 3" key="1">
    <citation type="journal article" date="2004" name="Science">
        <title>The genome of the diatom Thalassiosira pseudonana: ecology, evolution, and metabolism.</title>
        <authorList>
            <person name="Armbrust E.V."/>
            <person name="Berges J.A."/>
            <person name="Bowler C."/>
            <person name="Green B.R."/>
            <person name="Martinez D."/>
            <person name="Putnam N.H."/>
            <person name="Zhou S."/>
            <person name="Allen A.E."/>
            <person name="Apt K.E."/>
            <person name="Bechner M."/>
            <person name="Brzezinski M.A."/>
            <person name="Chaal B.K."/>
            <person name="Chiovitti A."/>
            <person name="Davis A.K."/>
            <person name="Demarest M.S."/>
            <person name="Detter J.C."/>
            <person name="Glavina T."/>
            <person name="Goodstein D."/>
            <person name="Hadi M.Z."/>
            <person name="Hellsten U."/>
            <person name="Hildebrand M."/>
            <person name="Jenkins B.D."/>
            <person name="Jurka J."/>
            <person name="Kapitonov V.V."/>
            <person name="Kroger N."/>
            <person name="Lau W.W."/>
            <person name="Lane T.W."/>
            <person name="Larimer F.W."/>
            <person name="Lippmeier J.C."/>
            <person name="Lucas S."/>
            <person name="Medina M."/>
            <person name="Montsant A."/>
            <person name="Obornik M."/>
            <person name="Parker M.S."/>
            <person name="Palenik B."/>
            <person name="Pazour G.J."/>
            <person name="Richardson P.M."/>
            <person name="Rynearson T.A."/>
            <person name="Saito M.A."/>
            <person name="Schwartz D.C."/>
            <person name="Thamatrakoln K."/>
            <person name="Valentin K."/>
            <person name="Vardi A."/>
            <person name="Wilkerson F.P."/>
            <person name="Rokhsar D.S."/>
        </authorList>
    </citation>
    <scope>NUCLEOTIDE SEQUENCE [LARGE SCALE GENOMIC DNA]</scope>
    <source>
        <strain evidence="2 3">CCMP1335</strain>
    </source>
</reference>
<organism evidence="2 3">
    <name type="scientific">Thalassiosira pseudonana</name>
    <name type="common">Marine diatom</name>
    <name type="synonym">Cyclotella nana</name>
    <dbReference type="NCBI Taxonomy" id="35128"/>
    <lineage>
        <taxon>Eukaryota</taxon>
        <taxon>Sar</taxon>
        <taxon>Stramenopiles</taxon>
        <taxon>Ochrophyta</taxon>
        <taxon>Bacillariophyta</taxon>
        <taxon>Coscinodiscophyceae</taxon>
        <taxon>Thalassiosirophycidae</taxon>
        <taxon>Thalassiosirales</taxon>
        <taxon>Thalassiosiraceae</taxon>
        <taxon>Thalassiosira</taxon>
    </lineage>
</organism>
<name>B8CEJ0_THAPS</name>
<dbReference type="KEGG" id="tps:THAPSDRAFT_11436"/>
<sequence>MKDDTNASTNTNIQTLDRLVDALEQGEMNRISSNSSSTPQDPLCRLTDSLQSAFMAFGVFDSMSLTKCQKLAKDVILSDVDDDVVGAGYDWREDATSVSVKTGMSTSTAQSAVPTKFSIGRPDLLRGRSGKRRGQDSVFAVPTKSGGDEESGLQKPNNGVPRAA</sequence>
<evidence type="ECO:0000313" key="2">
    <source>
        <dbReference type="EMBL" id="EED87913.1"/>
    </source>
</evidence>
<dbReference type="PaxDb" id="35128-Thaps11436"/>
<keyword evidence="3" id="KW-1185">Reference proteome</keyword>
<evidence type="ECO:0000313" key="3">
    <source>
        <dbReference type="Proteomes" id="UP000001449"/>
    </source>
</evidence>
<dbReference type="EMBL" id="CM000652">
    <property type="protein sequence ID" value="EED87913.1"/>
    <property type="molecule type" value="Genomic_DNA"/>
</dbReference>
<dbReference type="HOGENOM" id="CLU_1622350_0_0_1"/>
<dbReference type="RefSeq" id="XP_002294553.1">
    <property type="nucleotide sequence ID" value="XM_002294517.1"/>
</dbReference>
<evidence type="ECO:0000256" key="1">
    <source>
        <dbReference type="SAM" id="MobiDB-lite"/>
    </source>
</evidence>
<proteinExistence type="predicted"/>
<protein>
    <submittedName>
        <fullName evidence="2">Uncharacterized protein</fullName>
    </submittedName>
</protein>
<dbReference type="AlphaFoldDB" id="B8CEJ0"/>
<reference evidence="2 3" key="2">
    <citation type="journal article" date="2008" name="Nature">
        <title>The Phaeodactylum genome reveals the evolutionary history of diatom genomes.</title>
        <authorList>
            <person name="Bowler C."/>
            <person name="Allen A.E."/>
            <person name="Badger J.H."/>
            <person name="Grimwood J."/>
            <person name="Jabbari K."/>
            <person name="Kuo A."/>
            <person name="Maheswari U."/>
            <person name="Martens C."/>
            <person name="Maumus F."/>
            <person name="Otillar R.P."/>
            <person name="Rayko E."/>
            <person name="Salamov A."/>
            <person name="Vandepoele K."/>
            <person name="Beszteri B."/>
            <person name="Gruber A."/>
            <person name="Heijde M."/>
            <person name="Katinka M."/>
            <person name="Mock T."/>
            <person name="Valentin K."/>
            <person name="Verret F."/>
            <person name="Berges J.A."/>
            <person name="Brownlee C."/>
            <person name="Cadoret J.P."/>
            <person name="Chiovitti A."/>
            <person name="Choi C.J."/>
            <person name="Coesel S."/>
            <person name="De Martino A."/>
            <person name="Detter J.C."/>
            <person name="Durkin C."/>
            <person name="Falciatore A."/>
            <person name="Fournet J."/>
            <person name="Haruta M."/>
            <person name="Huysman M.J."/>
            <person name="Jenkins B.D."/>
            <person name="Jiroutova K."/>
            <person name="Jorgensen R.E."/>
            <person name="Joubert Y."/>
            <person name="Kaplan A."/>
            <person name="Kroger N."/>
            <person name="Kroth P.G."/>
            <person name="La Roche J."/>
            <person name="Lindquist E."/>
            <person name="Lommer M."/>
            <person name="Martin-Jezequel V."/>
            <person name="Lopez P.J."/>
            <person name="Lucas S."/>
            <person name="Mangogna M."/>
            <person name="McGinnis K."/>
            <person name="Medlin L.K."/>
            <person name="Montsant A."/>
            <person name="Oudot-Le Secq M.P."/>
            <person name="Napoli C."/>
            <person name="Obornik M."/>
            <person name="Parker M.S."/>
            <person name="Petit J.L."/>
            <person name="Porcel B.M."/>
            <person name="Poulsen N."/>
            <person name="Robison M."/>
            <person name="Rychlewski L."/>
            <person name="Rynearson T.A."/>
            <person name="Schmutz J."/>
            <person name="Shapiro H."/>
            <person name="Siaut M."/>
            <person name="Stanley M."/>
            <person name="Sussman M.R."/>
            <person name="Taylor A.R."/>
            <person name="Vardi A."/>
            <person name="von Dassow P."/>
            <person name="Vyverman W."/>
            <person name="Willis A."/>
            <person name="Wyrwicz L.S."/>
            <person name="Rokhsar D.S."/>
            <person name="Weissenbach J."/>
            <person name="Armbrust E.V."/>
            <person name="Green B.R."/>
            <person name="Van de Peer Y."/>
            <person name="Grigoriev I.V."/>
        </authorList>
    </citation>
    <scope>NUCLEOTIDE SEQUENCE [LARGE SCALE GENOMIC DNA]</scope>
    <source>
        <strain evidence="2 3">CCMP1335</strain>
    </source>
</reference>
<gene>
    <name evidence="2" type="ORF">THAPSDRAFT_11436</name>
</gene>
<dbReference type="InParanoid" id="B8CEJ0"/>
<dbReference type="Proteomes" id="UP000001449">
    <property type="component" value="Chromosome 20"/>
</dbReference>
<accession>B8CEJ0</accession>